<dbReference type="InterPro" id="IPR036388">
    <property type="entry name" value="WH-like_DNA-bd_sf"/>
</dbReference>
<dbReference type="GO" id="GO:0045892">
    <property type="term" value="P:negative regulation of DNA-templated transcription"/>
    <property type="evidence" value="ECO:0007669"/>
    <property type="project" value="TreeGrafter"/>
</dbReference>
<comment type="cofactor">
    <cofactor evidence="8">
        <name>Mn(2+)</name>
        <dbReference type="ChEBI" id="CHEBI:29035"/>
    </cofactor>
    <cofactor evidence="8">
        <name>Fe(2+)</name>
        <dbReference type="ChEBI" id="CHEBI:29033"/>
    </cofactor>
    <text evidence="8">Binds 1 Mn(2+) or Fe(2+) ion per subunit.</text>
</comment>
<keyword evidence="6" id="KW-0804">Transcription</keyword>
<dbReference type="OrthoDB" id="8659436at2"/>
<evidence type="ECO:0000256" key="4">
    <source>
        <dbReference type="ARBA" id="ARBA00023015"/>
    </source>
</evidence>
<dbReference type="GO" id="GO:1900376">
    <property type="term" value="P:regulation of secondary metabolite biosynthetic process"/>
    <property type="evidence" value="ECO:0007669"/>
    <property type="project" value="TreeGrafter"/>
</dbReference>
<reference evidence="10" key="1">
    <citation type="journal article" date="2013" name="Stand. Genomic Sci.">
        <title>Genome sequence of the thermophilic fresh-water bacterium Spirochaeta caldaria type strain (H1(T)), reclassification of Spirochaeta caldaria, Spirochaeta stenostrepta, and Spirochaeta zuelzerae in the genus Treponema as Treponema caldaria comb. nov., Treponema stenostrepta comb. nov., and Treponema zuelzerae comb. nov., and emendation of the genus Treponema.</title>
        <authorList>
            <person name="Abt B."/>
            <person name="Goker M."/>
            <person name="Scheuner C."/>
            <person name="Han C."/>
            <person name="Lu M."/>
            <person name="Misra M."/>
            <person name="Lapidus A."/>
            <person name="Nolan M."/>
            <person name="Lucas S."/>
            <person name="Hammon N."/>
            <person name="Deshpande S."/>
            <person name="Cheng J.F."/>
            <person name="Tapia R."/>
            <person name="Goodwin L.A."/>
            <person name="Pitluck S."/>
            <person name="Liolios K."/>
            <person name="Pagani I."/>
            <person name="Ivanova N."/>
            <person name="Mavromatis K."/>
            <person name="Mikhailova N."/>
            <person name="Huntemann M."/>
            <person name="Pati A."/>
            <person name="Chen A."/>
            <person name="Palaniappan K."/>
            <person name="Land M."/>
            <person name="Hauser L."/>
            <person name="Jeffries C.D."/>
            <person name="Rohde M."/>
            <person name="Spring S."/>
            <person name="Gronow S."/>
            <person name="Detter J.C."/>
            <person name="Bristow J."/>
            <person name="Eisen J.A."/>
            <person name="Markowitz V."/>
            <person name="Hugenholtz P."/>
            <person name="Kyrpides N.C."/>
            <person name="Woyke T."/>
            <person name="Klenk H.P."/>
        </authorList>
    </citation>
    <scope>NUCLEOTIDE SEQUENCE</scope>
    <source>
        <strain evidence="10">ATCC 51460 / DSM 7334 / H1</strain>
    </source>
</reference>
<evidence type="ECO:0000256" key="7">
    <source>
        <dbReference type="PIRSR" id="PIRSR602481-1"/>
    </source>
</evidence>
<dbReference type="HOGENOM" id="CLU_096072_5_1_12"/>
<proteinExistence type="inferred from homology"/>
<dbReference type="GO" id="GO:0008270">
    <property type="term" value="F:zinc ion binding"/>
    <property type="evidence" value="ECO:0007669"/>
    <property type="project" value="TreeGrafter"/>
</dbReference>
<name>F8F0Z2_GRAC1</name>
<feature type="binding site" evidence="7">
    <location>
        <position position="128"/>
    </location>
    <ligand>
        <name>Zn(2+)</name>
        <dbReference type="ChEBI" id="CHEBI:29105"/>
    </ligand>
</feature>
<evidence type="ECO:0000256" key="2">
    <source>
        <dbReference type="ARBA" id="ARBA00022491"/>
    </source>
</evidence>
<dbReference type="RefSeq" id="WP_013969566.1">
    <property type="nucleotide sequence ID" value="NC_015732.1"/>
</dbReference>
<evidence type="ECO:0000256" key="8">
    <source>
        <dbReference type="PIRSR" id="PIRSR602481-2"/>
    </source>
</evidence>
<evidence type="ECO:0000256" key="5">
    <source>
        <dbReference type="ARBA" id="ARBA00023125"/>
    </source>
</evidence>
<dbReference type="GO" id="GO:0000976">
    <property type="term" value="F:transcription cis-regulatory region binding"/>
    <property type="evidence" value="ECO:0007669"/>
    <property type="project" value="TreeGrafter"/>
</dbReference>
<feature type="binding site" evidence="7">
    <location>
        <position position="88"/>
    </location>
    <ligand>
        <name>Zn(2+)</name>
        <dbReference type="ChEBI" id="CHEBI:29105"/>
    </ligand>
</feature>
<dbReference type="STRING" id="744872.Spica_2155"/>
<feature type="binding site" evidence="7">
    <location>
        <position position="125"/>
    </location>
    <ligand>
        <name>Zn(2+)</name>
        <dbReference type="ChEBI" id="CHEBI:29105"/>
    </ligand>
</feature>
<dbReference type="KEGG" id="scd:Spica_2155"/>
<keyword evidence="2" id="KW-0678">Repressor</keyword>
<dbReference type="SUPFAM" id="SSF46785">
    <property type="entry name" value="Winged helix' DNA-binding domain"/>
    <property type="match status" value="1"/>
</dbReference>
<protein>
    <recommendedName>
        <fullName evidence="11">Transcriptional repressor</fullName>
    </recommendedName>
</protein>
<keyword evidence="10" id="KW-1185">Reference proteome</keyword>
<evidence type="ECO:0000313" key="10">
    <source>
        <dbReference type="Proteomes" id="UP000000503"/>
    </source>
</evidence>
<dbReference type="EMBL" id="CP002868">
    <property type="protein sequence ID" value="AEJ20278.1"/>
    <property type="molecule type" value="Genomic_DNA"/>
</dbReference>
<keyword evidence="3 7" id="KW-0862">Zinc</keyword>
<evidence type="ECO:0000256" key="3">
    <source>
        <dbReference type="ARBA" id="ARBA00022833"/>
    </source>
</evidence>
<keyword evidence="8" id="KW-0408">Iron</keyword>
<dbReference type="PANTHER" id="PTHR33202">
    <property type="entry name" value="ZINC UPTAKE REGULATION PROTEIN"/>
    <property type="match status" value="1"/>
</dbReference>
<dbReference type="Gene3D" id="3.30.1490.190">
    <property type="match status" value="1"/>
</dbReference>
<dbReference type="PANTHER" id="PTHR33202:SF7">
    <property type="entry name" value="FERRIC UPTAKE REGULATION PROTEIN"/>
    <property type="match status" value="1"/>
</dbReference>
<comment type="cofactor">
    <cofactor evidence="7">
        <name>Zn(2+)</name>
        <dbReference type="ChEBI" id="CHEBI:29105"/>
    </cofactor>
    <text evidence="7">Binds 1 zinc ion per subunit.</text>
</comment>
<dbReference type="GO" id="GO:0003700">
    <property type="term" value="F:DNA-binding transcription factor activity"/>
    <property type="evidence" value="ECO:0007669"/>
    <property type="project" value="InterPro"/>
</dbReference>
<organism evidence="9 10">
    <name type="scientific">Gracilinema caldarium (strain ATCC 51460 / DSM 7334 / H1)</name>
    <name type="common">Treponema caldarium</name>
    <dbReference type="NCBI Taxonomy" id="744872"/>
    <lineage>
        <taxon>Bacteria</taxon>
        <taxon>Pseudomonadati</taxon>
        <taxon>Spirochaetota</taxon>
        <taxon>Spirochaetia</taxon>
        <taxon>Spirochaetales</taxon>
        <taxon>Breznakiellaceae</taxon>
        <taxon>Gracilinema</taxon>
    </lineage>
</organism>
<gene>
    <name evidence="9" type="ordered locus">Spica_2155</name>
</gene>
<dbReference type="InterPro" id="IPR036390">
    <property type="entry name" value="WH_DNA-bd_sf"/>
</dbReference>
<dbReference type="Proteomes" id="UP000000503">
    <property type="component" value="Chromosome"/>
</dbReference>
<dbReference type="InterPro" id="IPR043135">
    <property type="entry name" value="Fur_C"/>
</dbReference>
<dbReference type="Gene3D" id="1.10.10.10">
    <property type="entry name" value="Winged helix-like DNA-binding domain superfamily/Winged helix DNA-binding domain"/>
    <property type="match status" value="1"/>
</dbReference>
<feature type="binding site" evidence="7">
    <location>
        <position position="85"/>
    </location>
    <ligand>
        <name>Zn(2+)</name>
        <dbReference type="ChEBI" id="CHEBI:29105"/>
    </ligand>
</feature>
<evidence type="ECO:0000313" key="9">
    <source>
        <dbReference type="EMBL" id="AEJ20278.1"/>
    </source>
</evidence>
<keyword evidence="7" id="KW-0479">Metal-binding</keyword>
<sequence>MTRSRRQVLAVLQRAQQPLSAAAVHQELGLCCDQATVYRTLHYLEEQGMAESFVLHCTEHGTERYYTAVLDEHGTAIPHRHWFHCTRCHAFIELGTCAVSAMVQAFEKKQHVTVQHHVLYLTGLCGKCRDSKVPEPGGAGNKTATSENPGF</sequence>
<keyword evidence="5" id="KW-0238">DNA-binding</keyword>
<evidence type="ECO:0000256" key="1">
    <source>
        <dbReference type="ARBA" id="ARBA00007957"/>
    </source>
</evidence>
<comment type="similarity">
    <text evidence="1">Belongs to the Fur family.</text>
</comment>
<dbReference type="Pfam" id="PF01475">
    <property type="entry name" value="FUR"/>
    <property type="match status" value="1"/>
</dbReference>
<accession>F8F0Z2</accession>
<dbReference type="eggNOG" id="COG0735">
    <property type="taxonomic scope" value="Bacteria"/>
</dbReference>
<dbReference type="CDD" id="cd07153">
    <property type="entry name" value="Fur_like"/>
    <property type="match status" value="1"/>
</dbReference>
<feature type="binding site" evidence="8">
    <location>
        <position position="73"/>
    </location>
    <ligand>
        <name>Fe cation</name>
        <dbReference type="ChEBI" id="CHEBI:24875"/>
    </ligand>
</feature>
<keyword evidence="4" id="KW-0805">Transcription regulation</keyword>
<dbReference type="InterPro" id="IPR002481">
    <property type="entry name" value="FUR"/>
</dbReference>
<feature type="binding site" evidence="8">
    <location>
        <position position="117"/>
    </location>
    <ligand>
        <name>Fe cation</name>
        <dbReference type="ChEBI" id="CHEBI:24875"/>
    </ligand>
</feature>
<evidence type="ECO:0008006" key="11">
    <source>
        <dbReference type="Google" id="ProtNLM"/>
    </source>
</evidence>
<dbReference type="AlphaFoldDB" id="F8F0Z2"/>
<evidence type="ECO:0000256" key="6">
    <source>
        <dbReference type="ARBA" id="ARBA00023163"/>
    </source>
</evidence>